<evidence type="ECO:0000313" key="3">
    <source>
        <dbReference type="EMBL" id="MCF7221307.1"/>
    </source>
</evidence>
<keyword evidence="2" id="KW-0732">Signal</keyword>
<name>A0ABS9HSI4_9GAMM</name>
<sequence length="167" mass="18170">MKRTLSMAAMALLVAACGEAPVPPPSETETGATAATSAPAPPRTNMPAIPKMLEQPLPHSVGMPLEYNLRTDSETGRRRKIGLDYLKVTQTQALDAMTAALQAEHYTIVQARNGEDGSVTRLFQHPDGTRLTMTVTRRKGSNTSHLPDARGRIVFDFRFPERKTAGN</sequence>
<accession>A0ABS9HSI4</accession>
<evidence type="ECO:0000313" key="4">
    <source>
        <dbReference type="Proteomes" id="UP001430796"/>
    </source>
</evidence>
<feature type="region of interest" description="Disordered" evidence="1">
    <location>
        <begin position="22"/>
        <end position="50"/>
    </location>
</feature>
<dbReference type="RefSeq" id="WP_237053750.1">
    <property type="nucleotide sequence ID" value="NZ_JAKJPO010000003.1"/>
</dbReference>
<protein>
    <submittedName>
        <fullName evidence="3">Uncharacterized protein</fullName>
    </submittedName>
</protein>
<reference evidence="3" key="2">
    <citation type="submission" date="2022-01" db="EMBL/GenBank/DDBJ databases">
        <authorList>
            <person name="Zhou L.Y."/>
        </authorList>
    </citation>
    <scope>NUCLEOTIDE SEQUENCE</scope>
    <source>
        <strain evidence="3">TLK-CK17</strain>
    </source>
</reference>
<feature type="compositionally biased region" description="Low complexity" evidence="1">
    <location>
        <begin position="27"/>
        <end position="38"/>
    </location>
</feature>
<organism evidence="3 4">
    <name type="scientific">Marilutibacter chinensis</name>
    <dbReference type="NCBI Taxonomy" id="2912247"/>
    <lineage>
        <taxon>Bacteria</taxon>
        <taxon>Pseudomonadati</taxon>
        <taxon>Pseudomonadota</taxon>
        <taxon>Gammaproteobacteria</taxon>
        <taxon>Lysobacterales</taxon>
        <taxon>Lysobacteraceae</taxon>
        <taxon>Marilutibacter</taxon>
    </lineage>
</organism>
<dbReference type="Proteomes" id="UP001430796">
    <property type="component" value="Unassembled WGS sequence"/>
</dbReference>
<dbReference type="PROSITE" id="PS51257">
    <property type="entry name" value="PROKAR_LIPOPROTEIN"/>
    <property type="match status" value="1"/>
</dbReference>
<evidence type="ECO:0000256" key="2">
    <source>
        <dbReference type="SAM" id="SignalP"/>
    </source>
</evidence>
<comment type="caution">
    <text evidence="3">The sequence shown here is derived from an EMBL/GenBank/DDBJ whole genome shotgun (WGS) entry which is preliminary data.</text>
</comment>
<feature type="signal peptide" evidence="2">
    <location>
        <begin position="1"/>
        <end position="20"/>
    </location>
</feature>
<reference evidence="3" key="1">
    <citation type="submission" date="2022-01" db="EMBL/GenBank/DDBJ databases">
        <title>Lysobacter chinensis sp. nov., a bacterium isolated from cow dung compost.</title>
        <authorList>
            <person name="Liu Y."/>
        </authorList>
    </citation>
    <scope>NUCLEOTIDE SEQUENCE</scope>
    <source>
        <strain evidence="3">TLK-CK17</strain>
    </source>
</reference>
<gene>
    <name evidence="3" type="ORF">L3V18_05815</name>
</gene>
<dbReference type="EMBL" id="JAKJPO010000003">
    <property type="protein sequence ID" value="MCF7221307.1"/>
    <property type="molecule type" value="Genomic_DNA"/>
</dbReference>
<proteinExistence type="predicted"/>
<feature type="chain" id="PRO_5046899496" evidence="2">
    <location>
        <begin position="21"/>
        <end position="167"/>
    </location>
</feature>
<evidence type="ECO:0000256" key="1">
    <source>
        <dbReference type="SAM" id="MobiDB-lite"/>
    </source>
</evidence>
<keyword evidence="4" id="KW-1185">Reference proteome</keyword>